<organism evidence="2">
    <name type="scientific">Arundo donax</name>
    <name type="common">Giant reed</name>
    <name type="synonym">Donax arundinaceus</name>
    <dbReference type="NCBI Taxonomy" id="35708"/>
    <lineage>
        <taxon>Eukaryota</taxon>
        <taxon>Viridiplantae</taxon>
        <taxon>Streptophyta</taxon>
        <taxon>Embryophyta</taxon>
        <taxon>Tracheophyta</taxon>
        <taxon>Spermatophyta</taxon>
        <taxon>Magnoliopsida</taxon>
        <taxon>Liliopsida</taxon>
        <taxon>Poales</taxon>
        <taxon>Poaceae</taxon>
        <taxon>PACMAD clade</taxon>
        <taxon>Arundinoideae</taxon>
        <taxon>Arundineae</taxon>
        <taxon>Arundo</taxon>
    </lineage>
</organism>
<reference evidence="2" key="2">
    <citation type="journal article" date="2015" name="Data Brief">
        <title>Shoot transcriptome of the giant reed, Arundo donax.</title>
        <authorList>
            <person name="Barrero R.A."/>
            <person name="Guerrero F.D."/>
            <person name="Moolhuijzen P."/>
            <person name="Goolsby J.A."/>
            <person name="Tidwell J."/>
            <person name="Bellgard S.E."/>
            <person name="Bellgard M.I."/>
        </authorList>
    </citation>
    <scope>NUCLEOTIDE SEQUENCE</scope>
    <source>
        <tissue evidence="2">Shoot tissue taken approximately 20 cm above the soil surface</tissue>
    </source>
</reference>
<name>A0A0A8XRJ4_ARUDO</name>
<feature type="region of interest" description="Disordered" evidence="1">
    <location>
        <begin position="1"/>
        <end position="22"/>
    </location>
</feature>
<accession>A0A0A8XRJ4</accession>
<evidence type="ECO:0000313" key="2">
    <source>
        <dbReference type="EMBL" id="JAD16549.1"/>
    </source>
</evidence>
<reference evidence="2" key="1">
    <citation type="submission" date="2014-09" db="EMBL/GenBank/DDBJ databases">
        <authorList>
            <person name="Magalhaes I.L.F."/>
            <person name="Oliveira U."/>
            <person name="Santos F.R."/>
            <person name="Vidigal T.H.D.A."/>
            <person name="Brescovit A.D."/>
            <person name="Santos A.J."/>
        </authorList>
    </citation>
    <scope>NUCLEOTIDE SEQUENCE</scope>
    <source>
        <tissue evidence="2">Shoot tissue taken approximately 20 cm above the soil surface</tissue>
    </source>
</reference>
<evidence type="ECO:0000256" key="1">
    <source>
        <dbReference type="SAM" id="MobiDB-lite"/>
    </source>
</evidence>
<dbReference type="EMBL" id="GBRH01281346">
    <property type="protein sequence ID" value="JAD16549.1"/>
    <property type="molecule type" value="Transcribed_RNA"/>
</dbReference>
<feature type="compositionally biased region" description="Polar residues" evidence="1">
    <location>
        <begin position="1"/>
        <end position="16"/>
    </location>
</feature>
<dbReference type="AlphaFoldDB" id="A0A0A8XRJ4"/>
<sequence length="22" mass="2343">MVIHSTGSYNSFSSGLSKKKSP</sequence>
<proteinExistence type="predicted"/>
<protein>
    <submittedName>
        <fullName evidence="2">Uncharacterized protein</fullName>
    </submittedName>
</protein>